<dbReference type="GO" id="GO:0008234">
    <property type="term" value="F:cysteine-type peptidase activity"/>
    <property type="evidence" value="ECO:0007669"/>
    <property type="project" value="UniProtKB-KW"/>
</dbReference>
<dbReference type="Proteomes" id="UP000077177">
    <property type="component" value="Chromosome"/>
</dbReference>
<reference evidence="7" key="1">
    <citation type="submission" date="2015-01" db="EMBL/GenBank/DDBJ databases">
        <title>Flavisolibacter sp./LCS9/ whole genome sequencing.</title>
        <authorList>
            <person name="Kim M.K."/>
            <person name="Srinivasan S."/>
            <person name="Lee J.-J."/>
        </authorList>
    </citation>
    <scope>NUCLEOTIDE SEQUENCE [LARGE SCALE GENOMIC DNA]</scope>
    <source>
        <strain evidence="7">LCS9</strain>
    </source>
</reference>
<organism evidence="6 7">
    <name type="scientific">Flavisolibacter tropicus</name>
    <dbReference type="NCBI Taxonomy" id="1492898"/>
    <lineage>
        <taxon>Bacteria</taxon>
        <taxon>Pseudomonadati</taxon>
        <taxon>Bacteroidota</taxon>
        <taxon>Chitinophagia</taxon>
        <taxon>Chitinophagales</taxon>
        <taxon>Chitinophagaceae</taxon>
        <taxon>Flavisolibacter</taxon>
    </lineage>
</organism>
<keyword evidence="2" id="KW-0645">Protease</keyword>
<evidence type="ECO:0000313" key="7">
    <source>
        <dbReference type="Proteomes" id="UP000077177"/>
    </source>
</evidence>
<dbReference type="KEGG" id="fla:SY85_07180"/>
<gene>
    <name evidence="6" type="ORF">SY85_07180</name>
</gene>
<evidence type="ECO:0000256" key="3">
    <source>
        <dbReference type="ARBA" id="ARBA00022801"/>
    </source>
</evidence>
<dbReference type="InterPro" id="IPR041382">
    <property type="entry name" value="SH3_16"/>
</dbReference>
<dbReference type="STRING" id="1492898.SY85_07180"/>
<evidence type="ECO:0000256" key="4">
    <source>
        <dbReference type="ARBA" id="ARBA00022807"/>
    </source>
</evidence>
<dbReference type="Gene3D" id="2.30.30.40">
    <property type="entry name" value="SH3 Domains"/>
    <property type="match status" value="1"/>
</dbReference>
<reference evidence="6 7" key="2">
    <citation type="journal article" date="2016" name="Int. J. Syst. Evol. Microbiol.">
        <title>Flavisolibacter tropicus sp. nov., isolated from tropical soil.</title>
        <authorList>
            <person name="Lee J.J."/>
            <person name="Kang M.S."/>
            <person name="Kim G.S."/>
            <person name="Lee C.S."/>
            <person name="Lim S."/>
            <person name="Lee J."/>
            <person name="Roh S.H."/>
            <person name="Kang H."/>
            <person name="Ha J.M."/>
            <person name="Bae S."/>
            <person name="Jung H.Y."/>
            <person name="Kim M.K."/>
        </authorList>
    </citation>
    <scope>NUCLEOTIDE SEQUENCE [LARGE SCALE GENOMIC DNA]</scope>
    <source>
        <strain evidence="6 7">LCS9</strain>
    </source>
</reference>
<evidence type="ECO:0000256" key="2">
    <source>
        <dbReference type="ARBA" id="ARBA00022670"/>
    </source>
</evidence>
<name>A0A172U2B5_9BACT</name>
<dbReference type="SUPFAM" id="SSF54001">
    <property type="entry name" value="Cysteine proteinases"/>
    <property type="match status" value="1"/>
</dbReference>
<keyword evidence="7" id="KW-1185">Reference proteome</keyword>
<dbReference type="GO" id="GO:0006508">
    <property type="term" value="P:proteolysis"/>
    <property type="evidence" value="ECO:0007669"/>
    <property type="project" value="UniProtKB-KW"/>
</dbReference>
<proteinExistence type="inferred from homology"/>
<evidence type="ECO:0000313" key="6">
    <source>
        <dbReference type="EMBL" id="ANE53362.1"/>
    </source>
</evidence>
<sequence>MQYIFCTVSVAAMRKDPSHRSEMVSQLLFGEFGFVMEQQPDFVRIKCLYDGYEGWVALNQVAFVNADAVTETTIYTDAEVSSIHVKGSEAMHVSFATPVYAKYGGDHSLAIGPYEFSYPESPKQWDASKMPYTAANLRAVANKYLHTAYLWGGRSIYGLDCSGFVQQVYKMFDIRLLRDAHLQADQGVQIDNLADSKIGDTAFFHNDAGRIIHVGILLSNSEIIHASGKVRIDRIDEEGITNAETGQRTHSLTCIRRMKELAE</sequence>
<dbReference type="Gene3D" id="3.90.1720.10">
    <property type="entry name" value="endopeptidase domain like (from Nostoc punctiforme)"/>
    <property type="match status" value="1"/>
</dbReference>
<evidence type="ECO:0000259" key="5">
    <source>
        <dbReference type="PROSITE" id="PS51935"/>
    </source>
</evidence>
<accession>A0A172U2B5</accession>
<dbReference type="PANTHER" id="PTHR47053:SF1">
    <property type="entry name" value="MUREIN DD-ENDOPEPTIDASE MEPH-RELATED"/>
    <property type="match status" value="1"/>
</dbReference>
<dbReference type="InterPro" id="IPR051202">
    <property type="entry name" value="Peptidase_C40"/>
</dbReference>
<dbReference type="AlphaFoldDB" id="A0A172U2B5"/>
<protein>
    <recommendedName>
        <fullName evidence="5">NlpC/P60 domain-containing protein</fullName>
    </recommendedName>
</protein>
<comment type="similarity">
    <text evidence="1">Belongs to the peptidase C40 family.</text>
</comment>
<dbReference type="Pfam" id="PF00877">
    <property type="entry name" value="NLPC_P60"/>
    <property type="match status" value="1"/>
</dbReference>
<dbReference type="OrthoDB" id="9813368at2"/>
<dbReference type="PATRIC" id="fig|1492898.3.peg.1547"/>
<dbReference type="PROSITE" id="PS51935">
    <property type="entry name" value="NLPC_P60"/>
    <property type="match status" value="1"/>
</dbReference>
<dbReference type="RefSeq" id="WP_066409464.1">
    <property type="nucleotide sequence ID" value="NZ_CP011390.1"/>
</dbReference>
<dbReference type="PANTHER" id="PTHR47053">
    <property type="entry name" value="MUREIN DD-ENDOPEPTIDASE MEPH-RELATED"/>
    <property type="match status" value="1"/>
</dbReference>
<evidence type="ECO:0000256" key="1">
    <source>
        <dbReference type="ARBA" id="ARBA00007074"/>
    </source>
</evidence>
<keyword evidence="3" id="KW-0378">Hydrolase</keyword>
<dbReference type="InterPro" id="IPR000064">
    <property type="entry name" value="NLP_P60_dom"/>
</dbReference>
<feature type="domain" description="NlpC/P60" evidence="5">
    <location>
        <begin position="131"/>
        <end position="259"/>
    </location>
</feature>
<dbReference type="EMBL" id="CP011390">
    <property type="protein sequence ID" value="ANE53362.1"/>
    <property type="molecule type" value="Genomic_DNA"/>
</dbReference>
<dbReference type="Pfam" id="PF18348">
    <property type="entry name" value="SH3_16"/>
    <property type="match status" value="1"/>
</dbReference>
<dbReference type="InterPro" id="IPR038765">
    <property type="entry name" value="Papain-like_cys_pep_sf"/>
</dbReference>
<keyword evidence="4" id="KW-0788">Thiol protease</keyword>